<gene>
    <name evidence="2" type="ORF">PLEOSDRAFT_165548</name>
</gene>
<accession>A0A067P914</accession>
<proteinExistence type="predicted"/>
<feature type="compositionally biased region" description="Low complexity" evidence="1">
    <location>
        <begin position="81"/>
        <end position="93"/>
    </location>
</feature>
<sequence>MVDQYDDEHELIDDDEELQPKPQQSVGPNAGNPVVPNAHDDETESLAMARLSDFNDSRSDSFNNGDFDDNDVDDVDVAMYNTNTDSDSSTESDPGMPGFVSSQSIIKWVSYDGDSD</sequence>
<feature type="compositionally biased region" description="Acidic residues" evidence="1">
    <location>
        <begin position="66"/>
        <end position="76"/>
    </location>
</feature>
<reference evidence="3" key="1">
    <citation type="journal article" date="2014" name="Proc. Natl. Acad. Sci. U.S.A.">
        <title>Extensive sampling of basidiomycete genomes demonstrates inadequacy of the white-rot/brown-rot paradigm for wood decay fungi.</title>
        <authorList>
            <person name="Riley R."/>
            <person name="Salamov A.A."/>
            <person name="Brown D.W."/>
            <person name="Nagy L.G."/>
            <person name="Floudas D."/>
            <person name="Held B.W."/>
            <person name="Levasseur A."/>
            <person name="Lombard V."/>
            <person name="Morin E."/>
            <person name="Otillar R."/>
            <person name="Lindquist E.A."/>
            <person name="Sun H."/>
            <person name="LaButti K.M."/>
            <person name="Schmutz J."/>
            <person name="Jabbour D."/>
            <person name="Luo H."/>
            <person name="Baker S.E."/>
            <person name="Pisabarro A.G."/>
            <person name="Walton J.D."/>
            <person name="Blanchette R.A."/>
            <person name="Henrissat B."/>
            <person name="Martin F."/>
            <person name="Cullen D."/>
            <person name="Hibbett D.S."/>
            <person name="Grigoriev I.V."/>
        </authorList>
    </citation>
    <scope>NUCLEOTIDE SEQUENCE [LARGE SCALE GENOMIC DNA]</scope>
    <source>
        <strain evidence="3">PC15</strain>
    </source>
</reference>
<protein>
    <submittedName>
        <fullName evidence="2">Uncharacterized protein</fullName>
    </submittedName>
</protein>
<dbReference type="HOGENOM" id="CLU_2097837_0_0_1"/>
<feature type="compositionally biased region" description="Acidic residues" evidence="1">
    <location>
        <begin position="1"/>
        <end position="17"/>
    </location>
</feature>
<name>A0A067P914_PLEO1</name>
<dbReference type="EMBL" id="KL198005">
    <property type="protein sequence ID" value="KDQ32356.1"/>
    <property type="molecule type" value="Genomic_DNA"/>
</dbReference>
<dbReference type="VEuPathDB" id="FungiDB:PLEOSDRAFT_165548"/>
<dbReference type="AlphaFoldDB" id="A0A067P914"/>
<dbReference type="Proteomes" id="UP000027073">
    <property type="component" value="Unassembled WGS sequence"/>
</dbReference>
<organism evidence="2 3">
    <name type="scientific">Pleurotus ostreatus (strain PC15)</name>
    <name type="common">Oyster mushroom</name>
    <dbReference type="NCBI Taxonomy" id="1137138"/>
    <lineage>
        <taxon>Eukaryota</taxon>
        <taxon>Fungi</taxon>
        <taxon>Dikarya</taxon>
        <taxon>Basidiomycota</taxon>
        <taxon>Agaricomycotina</taxon>
        <taxon>Agaricomycetes</taxon>
        <taxon>Agaricomycetidae</taxon>
        <taxon>Agaricales</taxon>
        <taxon>Pleurotineae</taxon>
        <taxon>Pleurotaceae</taxon>
        <taxon>Pleurotus</taxon>
    </lineage>
</organism>
<evidence type="ECO:0000313" key="3">
    <source>
        <dbReference type="Proteomes" id="UP000027073"/>
    </source>
</evidence>
<dbReference type="InParanoid" id="A0A067P914"/>
<feature type="region of interest" description="Disordered" evidence="1">
    <location>
        <begin position="1"/>
        <end position="104"/>
    </location>
</feature>
<evidence type="ECO:0000313" key="2">
    <source>
        <dbReference type="EMBL" id="KDQ32356.1"/>
    </source>
</evidence>
<evidence type="ECO:0000256" key="1">
    <source>
        <dbReference type="SAM" id="MobiDB-lite"/>
    </source>
</evidence>